<keyword evidence="3" id="KW-1185">Reference proteome</keyword>
<dbReference type="Gene3D" id="1.10.287.850">
    <property type="entry name" value="HP0062-like domain"/>
    <property type="match status" value="1"/>
</dbReference>
<evidence type="ECO:0000313" key="3">
    <source>
        <dbReference type="Proteomes" id="UP000193247"/>
    </source>
</evidence>
<accession>A0A1X2LVF2</accession>
<reference evidence="2 3" key="1">
    <citation type="submission" date="2017-04" db="EMBL/GenBank/DDBJ databases">
        <title>The new phylogeny of genus Mycobacterium.</title>
        <authorList>
            <person name="Tortoli E."/>
            <person name="Trovato A."/>
            <person name="Cirillo D.M."/>
        </authorList>
    </citation>
    <scope>NUCLEOTIDE SEQUENCE [LARGE SCALE GENOMIC DNA]</scope>
    <source>
        <strain evidence="2 3">TBL 1200985</strain>
    </source>
</reference>
<evidence type="ECO:0000313" key="2">
    <source>
        <dbReference type="EMBL" id="OSC41056.1"/>
    </source>
</evidence>
<feature type="domain" description="PE" evidence="1">
    <location>
        <begin position="4"/>
        <end position="92"/>
    </location>
</feature>
<dbReference type="SUPFAM" id="SSF140459">
    <property type="entry name" value="PE/PPE dimer-like"/>
    <property type="match status" value="1"/>
</dbReference>
<protein>
    <recommendedName>
        <fullName evidence="1">PE domain-containing protein</fullName>
    </recommendedName>
</protein>
<dbReference type="InterPro" id="IPR000084">
    <property type="entry name" value="PE-PGRS_N"/>
</dbReference>
<dbReference type="Proteomes" id="UP000193247">
    <property type="component" value="Unassembled WGS sequence"/>
</dbReference>
<dbReference type="OrthoDB" id="4753018at2"/>
<organism evidence="2 3">
    <name type="scientific">Mycobacterium decipiens</name>
    <dbReference type="NCBI Taxonomy" id="1430326"/>
    <lineage>
        <taxon>Bacteria</taxon>
        <taxon>Bacillati</taxon>
        <taxon>Actinomycetota</taxon>
        <taxon>Actinomycetes</taxon>
        <taxon>Mycobacteriales</taxon>
        <taxon>Mycobacteriaceae</taxon>
        <taxon>Mycobacterium</taxon>
    </lineage>
</organism>
<dbReference type="Pfam" id="PF00934">
    <property type="entry name" value="PE"/>
    <property type="match status" value="1"/>
</dbReference>
<name>A0A1X2LVF2_9MYCO</name>
<dbReference type="InterPro" id="IPR038332">
    <property type="entry name" value="PPE_sf"/>
</dbReference>
<comment type="caution">
    <text evidence="2">The sequence shown here is derived from an EMBL/GenBank/DDBJ whole genome shotgun (WGS) entry which is preliminary data.</text>
</comment>
<dbReference type="AlphaFoldDB" id="A0A1X2LVF2"/>
<dbReference type="EMBL" id="NCXP01000009">
    <property type="protein sequence ID" value="OSC41056.1"/>
    <property type="molecule type" value="Genomic_DNA"/>
</dbReference>
<sequence length="103" mass="10075">MTLRLEPEGLAAAGAALAAVTTWLATGHVASLPVLTGAVSTAANPVLRGIATVLGAWDDERAAIATNAIEELGRSGVGVAESGVSYAVGDAVAASTYVGWGGL</sequence>
<proteinExistence type="predicted"/>
<gene>
    <name evidence="2" type="ORF">B8W66_09890</name>
</gene>
<dbReference type="RefSeq" id="WP_085324862.1">
    <property type="nucleotide sequence ID" value="NZ_NCXP01000009.1"/>
</dbReference>
<evidence type="ECO:0000259" key="1">
    <source>
        <dbReference type="Pfam" id="PF00934"/>
    </source>
</evidence>